<comment type="caution">
    <text evidence="2">The sequence shown here is derived from an EMBL/GenBank/DDBJ whole genome shotgun (WGS) entry which is preliminary data.</text>
</comment>
<dbReference type="EMBL" id="JBFOLK010000012">
    <property type="protein sequence ID" value="KAL2470727.1"/>
    <property type="molecule type" value="Genomic_DNA"/>
</dbReference>
<dbReference type="Proteomes" id="UP001604336">
    <property type="component" value="Unassembled WGS sequence"/>
</dbReference>
<gene>
    <name evidence="2" type="ORF">Adt_38863</name>
</gene>
<proteinExistence type="predicted"/>
<feature type="transmembrane region" description="Helical" evidence="1">
    <location>
        <begin position="6"/>
        <end position="28"/>
    </location>
</feature>
<keyword evidence="1" id="KW-1133">Transmembrane helix</keyword>
<organism evidence="2 3">
    <name type="scientific">Abeliophyllum distichum</name>
    <dbReference type="NCBI Taxonomy" id="126358"/>
    <lineage>
        <taxon>Eukaryota</taxon>
        <taxon>Viridiplantae</taxon>
        <taxon>Streptophyta</taxon>
        <taxon>Embryophyta</taxon>
        <taxon>Tracheophyta</taxon>
        <taxon>Spermatophyta</taxon>
        <taxon>Magnoliopsida</taxon>
        <taxon>eudicotyledons</taxon>
        <taxon>Gunneridae</taxon>
        <taxon>Pentapetalae</taxon>
        <taxon>asterids</taxon>
        <taxon>lamiids</taxon>
        <taxon>Lamiales</taxon>
        <taxon>Oleaceae</taxon>
        <taxon>Forsythieae</taxon>
        <taxon>Abeliophyllum</taxon>
    </lineage>
</organism>
<reference evidence="3" key="1">
    <citation type="submission" date="2024-07" db="EMBL/GenBank/DDBJ databases">
        <title>Two chromosome-level genome assemblies of Korean endemic species Abeliophyllum distichum and Forsythia ovata (Oleaceae).</title>
        <authorList>
            <person name="Jang H."/>
        </authorList>
    </citation>
    <scope>NUCLEOTIDE SEQUENCE [LARGE SCALE GENOMIC DNA]</scope>
</reference>
<name>A0ABD1Q3F7_9LAMI</name>
<evidence type="ECO:0000256" key="1">
    <source>
        <dbReference type="SAM" id="Phobius"/>
    </source>
</evidence>
<evidence type="ECO:0000313" key="3">
    <source>
        <dbReference type="Proteomes" id="UP001604336"/>
    </source>
</evidence>
<dbReference type="AlphaFoldDB" id="A0ABD1Q3F7"/>
<evidence type="ECO:0000313" key="2">
    <source>
        <dbReference type="EMBL" id="KAL2470727.1"/>
    </source>
</evidence>
<protein>
    <submittedName>
        <fullName evidence="2">Uncharacterized protein</fullName>
    </submittedName>
</protein>
<keyword evidence="3" id="KW-1185">Reference proteome</keyword>
<accession>A0ABD1Q3F7</accession>
<keyword evidence="1" id="KW-0472">Membrane</keyword>
<sequence>MAGSLYLWFSHSFGLEILLHVFQTVYLLKKMPKKKDKDEEIGWYYFGPWEAHKALLSSDQLDVLRSIYQVAPVNRQYESLLNKHRCVIELGLMASRDSNP</sequence>
<keyword evidence="1" id="KW-0812">Transmembrane</keyword>